<dbReference type="PANTHER" id="PTHR35391">
    <property type="entry name" value="C2H2-TYPE DOMAIN-CONTAINING PROTEIN-RELATED"/>
    <property type="match status" value="1"/>
</dbReference>
<evidence type="ECO:0000256" key="1">
    <source>
        <dbReference type="SAM" id="MobiDB-lite"/>
    </source>
</evidence>
<dbReference type="PANTHER" id="PTHR35391:SF7">
    <property type="entry name" value="C2H2-TYPE DOMAIN-CONTAINING PROTEIN"/>
    <property type="match status" value="1"/>
</dbReference>
<dbReference type="Proteomes" id="UP001303222">
    <property type="component" value="Unassembled WGS sequence"/>
</dbReference>
<feature type="domain" description="C2H2-type" evidence="2">
    <location>
        <begin position="425"/>
        <end position="448"/>
    </location>
</feature>
<reference evidence="3" key="2">
    <citation type="submission" date="2023-06" db="EMBL/GenBank/DDBJ databases">
        <authorList>
            <consortium name="Lawrence Berkeley National Laboratory"/>
            <person name="Mondo S.J."/>
            <person name="Hensen N."/>
            <person name="Bonometti L."/>
            <person name="Westerberg I."/>
            <person name="Brannstrom I.O."/>
            <person name="Guillou S."/>
            <person name="Cros-Aarteil S."/>
            <person name="Calhoun S."/>
            <person name="Haridas S."/>
            <person name="Kuo A."/>
            <person name="Pangilinan J."/>
            <person name="Riley R."/>
            <person name="Labutti K."/>
            <person name="Andreopoulos B."/>
            <person name="Lipzen A."/>
            <person name="Chen C."/>
            <person name="Yanf M."/>
            <person name="Daum C."/>
            <person name="Ng V."/>
            <person name="Clum A."/>
            <person name="Steindorff A."/>
            <person name="Ohm R."/>
            <person name="Martin F."/>
            <person name="Silar P."/>
            <person name="Natvig D."/>
            <person name="Lalanne C."/>
            <person name="Gautier V."/>
            <person name="Ament-Velasquez S.L."/>
            <person name="Kruys A."/>
            <person name="Hutchinson M.I."/>
            <person name="Powell A.J."/>
            <person name="Barry K."/>
            <person name="Miller A.N."/>
            <person name="Grigoriev I.V."/>
            <person name="Debuchy R."/>
            <person name="Gladieux P."/>
            <person name="Thoren M.H."/>
            <person name="Johannesson H."/>
        </authorList>
    </citation>
    <scope>NUCLEOTIDE SEQUENCE</scope>
    <source>
        <strain evidence="3">CBS 626.80</strain>
    </source>
</reference>
<sequence>MATELTISSIVSQGIKALKRLVEELEDDIDTHANSHSLASSYLSRFKLWVGSLGAHRPSGTRSLEHKLRDASLIRDHIVSLLRDLCGSIDHARRVISEDYRSGNNEQRNERSESINDELAELFYSDDEDANDLSELEQALGRISNTINCLLRLSATIRNPAPHDHFQSRAVDLIRAYEPRYKDHIKHKFVNPDEALVDRLAKSMARRREYFRYREAHVTRVAAGMDKVEAGEDPDGAQSERRTISTAISSLPNYLKDGTAVAAGVDELDELDEVRSLASQATSYAATEADSGEPRVPEMPAEFSKEEVSKCPFCHVFISIQARYDWKKHVFRDLQPYNCLEIDCSMPNHQFERRAEWAEHMRREHWKVWRCSLGCENTAPFDNVAELKDHLQTVHAEDILHNLEGQISLSTSFTSCIPGSSRACGPCPVCAKVNIISEQHYLSHVGTHLEQLALFILPRLEYEGEDKSNNEDGEVPHDSEEGTSSQDDDKLSVQGAGLTAQ</sequence>
<accession>A0AAN6NS95</accession>
<evidence type="ECO:0000313" key="4">
    <source>
        <dbReference type="Proteomes" id="UP001303222"/>
    </source>
</evidence>
<keyword evidence="4" id="KW-1185">Reference proteome</keyword>
<comment type="caution">
    <text evidence="3">The sequence shown here is derived from an EMBL/GenBank/DDBJ whole genome shotgun (WGS) entry which is preliminary data.</text>
</comment>
<dbReference type="EMBL" id="MU859235">
    <property type="protein sequence ID" value="KAK3948957.1"/>
    <property type="molecule type" value="Genomic_DNA"/>
</dbReference>
<organism evidence="3 4">
    <name type="scientific">Pseudoneurospora amorphoporcata</name>
    <dbReference type="NCBI Taxonomy" id="241081"/>
    <lineage>
        <taxon>Eukaryota</taxon>
        <taxon>Fungi</taxon>
        <taxon>Dikarya</taxon>
        <taxon>Ascomycota</taxon>
        <taxon>Pezizomycotina</taxon>
        <taxon>Sordariomycetes</taxon>
        <taxon>Sordariomycetidae</taxon>
        <taxon>Sordariales</taxon>
        <taxon>Sordariaceae</taxon>
        <taxon>Pseudoneurospora</taxon>
    </lineage>
</organism>
<protein>
    <recommendedName>
        <fullName evidence="2">C2H2-type domain-containing protein</fullName>
    </recommendedName>
</protein>
<dbReference type="SMART" id="SM00355">
    <property type="entry name" value="ZnF_C2H2"/>
    <property type="match status" value="3"/>
</dbReference>
<evidence type="ECO:0000313" key="3">
    <source>
        <dbReference type="EMBL" id="KAK3948957.1"/>
    </source>
</evidence>
<feature type="domain" description="C2H2-type" evidence="2">
    <location>
        <begin position="369"/>
        <end position="395"/>
    </location>
</feature>
<dbReference type="AlphaFoldDB" id="A0AAN6NS95"/>
<gene>
    <name evidence="3" type="ORF">QBC32DRAFT_45471</name>
</gene>
<feature type="domain" description="C2H2-type" evidence="2">
    <location>
        <begin position="337"/>
        <end position="365"/>
    </location>
</feature>
<dbReference type="InterPro" id="IPR013087">
    <property type="entry name" value="Znf_C2H2_type"/>
</dbReference>
<dbReference type="Pfam" id="PF26082">
    <property type="entry name" value="zf-C2H2_AcuF"/>
    <property type="match status" value="1"/>
</dbReference>
<dbReference type="InterPro" id="IPR058925">
    <property type="entry name" value="zf-C2H2_AcuF"/>
</dbReference>
<name>A0AAN6NS95_9PEZI</name>
<feature type="compositionally biased region" description="Basic and acidic residues" evidence="1">
    <location>
        <begin position="465"/>
        <end position="480"/>
    </location>
</feature>
<evidence type="ECO:0000259" key="2">
    <source>
        <dbReference type="SMART" id="SM00355"/>
    </source>
</evidence>
<proteinExistence type="predicted"/>
<reference evidence="3" key="1">
    <citation type="journal article" date="2023" name="Mol. Phylogenet. Evol.">
        <title>Genome-scale phylogeny and comparative genomics of the fungal order Sordariales.</title>
        <authorList>
            <person name="Hensen N."/>
            <person name="Bonometti L."/>
            <person name="Westerberg I."/>
            <person name="Brannstrom I.O."/>
            <person name="Guillou S."/>
            <person name="Cros-Aarteil S."/>
            <person name="Calhoun S."/>
            <person name="Haridas S."/>
            <person name="Kuo A."/>
            <person name="Mondo S."/>
            <person name="Pangilinan J."/>
            <person name="Riley R."/>
            <person name="LaButti K."/>
            <person name="Andreopoulos B."/>
            <person name="Lipzen A."/>
            <person name="Chen C."/>
            <person name="Yan M."/>
            <person name="Daum C."/>
            <person name="Ng V."/>
            <person name="Clum A."/>
            <person name="Steindorff A."/>
            <person name="Ohm R.A."/>
            <person name="Martin F."/>
            <person name="Silar P."/>
            <person name="Natvig D.O."/>
            <person name="Lalanne C."/>
            <person name="Gautier V."/>
            <person name="Ament-Velasquez S.L."/>
            <person name="Kruys A."/>
            <person name="Hutchinson M.I."/>
            <person name="Powell A.J."/>
            <person name="Barry K."/>
            <person name="Miller A.N."/>
            <person name="Grigoriev I.V."/>
            <person name="Debuchy R."/>
            <person name="Gladieux P."/>
            <person name="Hiltunen Thoren M."/>
            <person name="Johannesson H."/>
        </authorList>
    </citation>
    <scope>NUCLEOTIDE SEQUENCE</scope>
    <source>
        <strain evidence="3">CBS 626.80</strain>
    </source>
</reference>
<feature type="region of interest" description="Disordered" evidence="1">
    <location>
        <begin position="465"/>
        <end position="501"/>
    </location>
</feature>